<protein>
    <submittedName>
        <fullName evidence="2">Alpha/beta fold hydrolase</fullName>
    </submittedName>
</protein>
<gene>
    <name evidence="2" type="ORF">ICJ85_04270</name>
</gene>
<dbReference type="SUPFAM" id="SSF53474">
    <property type="entry name" value="alpha/beta-Hydrolases"/>
    <property type="match status" value="1"/>
</dbReference>
<dbReference type="InterPro" id="IPR029058">
    <property type="entry name" value="AB_hydrolase_fold"/>
</dbReference>
<dbReference type="Pfam" id="PF00326">
    <property type="entry name" value="Peptidase_S9"/>
    <property type="match status" value="1"/>
</dbReference>
<dbReference type="Gene3D" id="3.40.50.1820">
    <property type="entry name" value="alpha/beta hydrolase"/>
    <property type="match status" value="1"/>
</dbReference>
<dbReference type="GO" id="GO:0008236">
    <property type="term" value="F:serine-type peptidase activity"/>
    <property type="evidence" value="ECO:0007669"/>
    <property type="project" value="InterPro"/>
</dbReference>
<name>A0A8J6UAG5_9FLAO</name>
<keyword evidence="3" id="KW-1185">Reference proteome</keyword>
<evidence type="ECO:0000313" key="3">
    <source>
        <dbReference type="Proteomes" id="UP000621516"/>
    </source>
</evidence>
<evidence type="ECO:0000259" key="1">
    <source>
        <dbReference type="Pfam" id="PF00326"/>
    </source>
</evidence>
<organism evidence="2 3">
    <name type="scientific">Aestuariibaculum marinum</name>
    <dbReference type="NCBI Taxonomy" id="2683592"/>
    <lineage>
        <taxon>Bacteria</taxon>
        <taxon>Pseudomonadati</taxon>
        <taxon>Bacteroidota</taxon>
        <taxon>Flavobacteriia</taxon>
        <taxon>Flavobacteriales</taxon>
        <taxon>Flavobacteriaceae</taxon>
    </lineage>
</organism>
<accession>A0A8J6UAG5</accession>
<feature type="domain" description="Peptidase S9 prolyl oligopeptidase catalytic" evidence="1">
    <location>
        <begin position="71"/>
        <end position="253"/>
    </location>
</feature>
<dbReference type="PANTHER" id="PTHR42886">
    <property type="entry name" value="RE40534P-RELATED"/>
    <property type="match status" value="1"/>
</dbReference>
<dbReference type="AlphaFoldDB" id="A0A8J6UAG5"/>
<proteinExistence type="predicted"/>
<keyword evidence="2" id="KW-0378">Hydrolase</keyword>
<dbReference type="EMBL" id="JACVXD010000002">
    <property type="protein sequence ID" value="MBD0823228.1"/>
    <property type="molecule type" value="Genomic_DNA"/>
</dbReference>
<dbReference type="GO" id="GO:0006508">
    <property type="term" value="P:proteolysis"/>
    <property type="evidence" value="ECO:0007669"/>
    <property type="project" value="InterPro"/>
</dbReference>
<comment type="caution">
    <text evidence="2">The sequence shown here is derived from an EMBL/GenBank/DDBJ whole genome shotgun (WGS) entry which is preliminary data.</text>
</comment>
<dbReference type="InterPro" id="IPR001375">
    <property type="entry name" value="Peptidase_S9_cat"/>
</dbReference>
<reference evidence="2 3" key="1">
    <citation type="journal article" date="2018" name="J. Microbiol.">
        <title>Aestuariibaculum marinum sp. nov., a marine bacterium isolated from seawater in South Korea.</title>
        <authorList>
            <person name="Choi J."/>
            <person name="Lee D."/>
            <person name="Jang J.H."/>
            <person name="Cha S."/>
            <person name="Seo T."/>
        </authorList>
    </citation>
    <scope>NUCLEOTIDE SEQUENCE [LARGE SCALE GENOMIC DNA]</scope>
    <source>
        <strain evidence="2 3">IP7</strain>
    </source>
</reference>
<dbReference type="PANTHER" id="PTHR42886:SF29">
    <property type="entry name" value="PUMMELIG, ISOFORM A"/>
    <property type="match status" value="1"/>
</dbReference>
<evidence type="ECO:0000313" key="2">
    <source>
        <dbReference type="EMBL" id="MBD0823228.1"/>
    </source>
</evidence>
<dbReference type="Proteomes" id="UP000621516">
    <property type="component" value="Unassembled WGS sequence"/>
</dbReference>
<sequence length="280" mass="32154">MLTRKQTVIDGQHQKPILIDATYTSTKTNQPVIIFCHGYKGFKDWGAWNLMAEAFAQQGFYFLKFNFSHNGGTIEQPIDFPDLEAFGNNNYSKELDDLKSVMDWIFNNSNIQSFADPNNLTLIGHSRGGGITLVKAAEDSRVKKLVSLASVSDFESRMMNLCDANQWKETGVTFVENGRTKQQMQHYYQFYEDFMANQDRFNIERAAKLIRIPHLIIHGYADTSVSIKESKHIHSWNTNSKFVTIENADHVFGAKHPWEHNELPPQLNTVIQEILNFLND</sequence>
<dbReference type="RefSeq" id="WP_188222548.1">
    <property type="nucleotide sequence ID" value="NZ_JACVXD010000002.1"/>
</dbReference>